<feature type="coiled-coil region" evidence="1">
    <location>
        <begin position="381"/>
        <end position="429"/>
    </location>
</feature>
<sequence length="672" mass="79091">MKSIYLPKLINISILNYTFYEQQPNFKFDFKDGISAIIGANGVGKTTFINMIIYCLVGYKRDIKGKGNNKKITYRNIDYFKNRINTNCEVEFNDKATAILIFELDNTRIEVARSLIENEITYLKVNDEIIKDISFEVYENIICKFSNIPYFKDFELIVREFLLFDESRENVSWKVDTQGEILRILLLDNDLYTKYSELQENITIYDSKGRHASENQRMAEASYEDLIKEKEKILKKNDTNEDDKENNSTEKLIDNKVILTKNIDELKENIDINNKIISELADKNSYLSSDKETVKISLEQIDETLEKLESKLYSSHYDLLPDYYYTIEHSLSKNGECLICGAKSKKLKEINDLRIKNNRCLICSSELKIEGEIDANLIDKINQCNNERQLKINKLENIEKEISSNYSEINKYKNENESYLKKLDFNKNELISIKNELSKRNADEEPDTYTAILHAKRELIDKWKNKKEHFYNLRTETEKEFKKYINEFKTTIENLNNSLSSYFNKYAQTFIGWDCELTVQKKVIKKLPHYYYLPLVDESLRQNPDAVSESQRFFLDQAFRMAIINFMQDNIDNFSTFFITETPEGSLDLIYEAQVANMFLKFAKTNNNIIFTSNLNSSSFLNKLFYEFSNEDMDERILNLLEKSRMSELQRKNKIQLDLLVEKLYGGKASEE</sequence>
<dbReference type="InterPro" id="IPR027417">
    <property type="entry name" value="P-loop_NTPase"/>
</dbReference>
<dbReference type="CDD" id="cd00267">
    <property type="entry name" value="ABC_ATPase"/>
    <property type="match status" value="1"/>
</dbReference>
<dbReference type="Pfam" id="PF13476">
    <property type="entry name" value="AAA_23"/>
    <property type="match status" value="1"/>
</dbReference>
<evidence type="ECO:0000256" key="1">
    <source>
        <dbReference type="SAM" id="Coils"/>
    </source>
</evidence>
<dbReference type="EMBL" id="WOFV02000098">
    <property type="protein sequence ID" value="NAS19743.1"/>
    <property type="molecule type" value="Genomic_DNA"/>
</dbReference>
<name>A0A6L9ET99_CLOBU</name>
<dbReference type="RefSeq" id="WP_156212712.1">
    <property type="nucleotide sequence ID" value="NZ_JBFNYG010000016.1"/>
</dbReference>
<reference evidence="3 4" key="1">
    <citation type="submission" date="2020-01" db="EMBL/GenBank/DDBJ databases">
        <title>Genome sequence of a 1,3-propanediol producer, Clostridium butyricum S3.</title>
        <authorList>
            <person name="Zhou J."/>
        </authorList>
    </citation>
    <scope>NUCLEOTIDE SEQUENCE [LARGE SCALE GENOMIC DNA]</scope>
    <source>
        <strain evidence="3 4">S3</strain>
    </source>
</reference>
<dbReference type="Gene3D" id="3.40.50.300">
    <property type="entry name" value="P-loop containing nucleotide triphosphate hydrolases"/>
    <property type="match status" value="2"/>
</dbReference>
<evidence type="ECO:0000259" key="2">
    <source>
        <dbReference type="Pfam" id="PF13476"/>
    </source>
</evidence>
<organism evidence="3 4">
    <name type="scientific">Clostridium butyricum</name>
    <dbReference type="NCBI Taxonomy" id="1492"/>
    <lineage>
        <taxon>Bacteria</taxon>
        <taxon>Bacillati</taxon>
        <taxon>Bacillota</taxon>
        <taxon>Clostridia</taxon>
        <taxon>Eubacteriales</taxon>
        <taxon>Clostridiaceae</taxon>
        <taxon>Clostridium</taxon>
    </lineage>
</organism>
<evidence type="ECO:0000313" key="4">
    <source>
        <dbReference type="Proteomes" id="UP000474042"/>
    </source>
</evidence>
<protein>
    <submittedName>
        <fullName evidence="3">AAA family ATPase</fullName>
    </submittedName>
</protein>
<dbReference type="GO" id="GO:0006302">
    <property type="term" value="P:double-strand break repair"/>
    <property type="evidence" value="ECO:0007669"/>
    <property type="project" value="InterPro"/>
</dbReference>
<feature type="domain" description="Rad50/SbcC-type AAA" evidence="2">
    <location>
        <begin position="12"/>
        <end position="282"/>
    </location>
</feature>
<proteinExistence type="predicted"/>
<comment type="caution">
    <text evidence="3">The sequence shown here is derived from an EMBL/GenBank/DDBJ whole genome shotgun (WGS) entry which is preliminary data.</text>
</comment>
<accession>A0A6L9ET99</accession>
<dbReference type="AlphaFoldDB" id="A0A6L9ET99"/>
<keyword evidence="1" id="KW-0175">Coiled coil</keyword>
<dbReference type="SUPFAM" id="SSF52540">
    <property type="entry name" value="P-loop containing nucleoside triphosphate hydrolases"/>
    <property type="match status" value="2"/>
</dbReference>
<dbReference type="Proteomes" id="UP000474042">
    <property type="component" value="Unassembled WGS sequence"/>
</dbReference>
<gene>
    <name evidence="3" type="ORF">GND98_018335</name>
</gene>
<dbReference type="GO" id="GO:0016887">
    <property type="term" value="F:ATP hydrolysis activity"/>
    <property type="evidence" value="ECO:0007669"/>
    <property type="project" value="InterPro"/>
</dbReference>
<dbReference type="InterPro" id="IPR038729">
    <property type="entry name" value="Rad50/SbcC_AAA"/>
</dbReference>
<feature type="coiled-coil region" evidence="1">
    <location>
        <begin position="223"/>
        <end position="311"/>
    </location>
</feature>
<evidence type="ECO:0000313" key="3">
    <source>
        <dbReference type="EMBL" id="NAS19743.1"/>
    </source>
</evidence>